<keyword evidence="4 9" id="KW-0812">Transmembrane</keyword>
<comment type="subunit">
    <text evidence="9">Component of the Sec protein translocase complex. Heterotrimer consisting of SecY, SecE and SecG subunits. The heterotrimers can form oligomers, although 1 heterotrimer is thought to be able to translocate proteins. Interacts with the ribosome. Interacts with SecDF, and other proteins may be involved. Interacts with SecA.</text>
</comment>
<evidence type="ECO:0000256" key="8">
    <source>
        <dbReference type="ARBA" id="ARBA00023136"/>
    </source>
</evidence>
<keyword evidence="2 9" id="KW-0813">Transport</keyword>
<proteinExistence type="inferred from homology"/>
<dbReference type="PANTHER" id="PTHR33910:SF1">
    <property type="entry name" value="PROTEIN TRANSLOCASE SUBUNIT SECE"/>
    <property type="match status" value="1"/>
</dbReference>
<keyword evidence="7 9" id="KW-0811">Translocation</keyword>
<dbReference type="NCBIfam" id="TIGR00964">
    <property type="entry name" value="secE_bact"/>
    <property type="match status" value="1"/>
</dbReference>
<dbReference type="GO" id="GO:0008320">
    <property type="term" value="F:protein transmembrane transporter activity"/>
    <property type="evidence" value="ECO:0007669"/>
    <property type="project" value="UniProtKB-UniRule"/>
</dbReference>
<comment type="caution">
    <text evidence="9">Lacks conserved residue(s) required for the propagation of feature annotation.</text>
</comment>
<dbReference type="Proteomes" id="UP000254280">
    <property type="component" value="Unassembled WGS sequence"/>
</dbReference>
<dbReference type="EMBL" id="UGSS01000002">
    <property type="protein sequence ID" value="SUB34652.1"/>
    <property type="molecule type" value="Genomic_DNA"/>
</dbReference>
<dbReference type="InterPro" id="IPR001901">
    <property type="entry name" value="Translocase_SecE/Sec61-g"/>
</dbReference>
<name>A0A379B851_9PAST</name>
<evidence type="ECO:0000256" key="1">
    <source>
        <dbReference type="ARBA" id="ARBA00004370"/>
    </source>
</evidence>
<keyword evidence="8 9" id="KW-0472">Membrane</keyword>
<dbReference type="NCBIfam" id="NF004376">
    <property type="entry name" value="PRK05740.2-1"/>
    <property type="match status" value="1"/>
</dbReference>
<accession>A0A379B851</accession>
<dbReference type="GO" id="GO:0065002">
    <property type="term" value="P:intracellular protein transmembrane transport"/>
    <property type="evidence" value="ECO:0007669"/>
    <property type="project" value="UniProtKB-UniRule"/>
</dbReference>
<evidence type="ECO:0000313" key="10">
    <source>
        <dbReference type="EMBL" id="SUB34652.1"/>
    </source>
</evidence>
<dbReference type="GO" id="GO:0005886">
    <property type="term" value="C:plasma membrane"/>
    <property type="evidence" value="ECO:0007669"/>
    <property type="project" value="UniProtKB-UniRule"/>
</dbReference>
<dbReference type="PRINTS" id="PR01650">
    <property type="entry name" value="SECETRNLCASE"/>
</dbReference>
<evidence type="ECO:0000256" key="2">
    <source>
        <dbReference type="ARBA" id="ARBA00022448"/>
    </source>
</evidence>
<keyword evidence="3 9" id="KW-1003">Cell membrane</keyword>
<dbReference type="PROSITE" id="PS01067">
    <property type="entry name" value="SECE_SEC61G"/>
    <property type="match status" value="1"/>
</dbReference>
<evidence type="ECO:0000256" key="4">
    <source>
        <dbReference type="ARBA" id="ARBA00022692"/>
    </source>
</evidence>
<gene>
    <name evidence="9 10" type="primary">secE</name>
    <name evidence="10" type="ORF">NCTC10699_02333</name>
</gene>
<comment type="subcellular location">
    <subcellularLocation>
        <location evidence="1">Membrane</location>
    </subcellularLocation>
</comment>
<comment type="similarity">
    <text evidence="9">Belongs to the SecE/SEC61-gamma family.</text>
</comment>
<dbReference type="GO" id="GO:0009306">
    <property type="term" value="P:protein secretion"/>
    <property type="evidence" value="ECO:0007669"/>
    <property type="project" value="UniProtKB-UniRule"/>
</dbReference>
<comment type="function">
    <text evidence="9">Essential subunit of the Sec protein translocation channel SecYEG. Clamps together the 2 halves of SecY. May contact the channel plug during translocation.</text>
</comment>
<dbReference type="PANTHER" id="PTHR33910">
    <property type="entry name" value="PROTEIN TRANSLOCASE SUBUNIT SECE"/>
    <property type="match status" value="1"/>
</dbReference>
<dbReference type="HAMAP" id="MF_00422">
    <property type="entry name" value="SecE"/>
    <property type="match status" value="1"/>
</dbReference>
<evidence type="ECO:0000256" key="5">
    <source>
        <dbReference type="ARBA" id="ARBA00022927"/>
    </source>
</evidence>
<dbReference type="AlphaFoldDB" id="A0A379B851"/>
<dbReference type="InterPro" id="IPR005807">
    <property type="entry name" value="SecE_bac"/>
</dbReference>
<sequence length="137" mass="15031">MALKIEKKKNTQDAEAALKAKGVNSFLWLLAVVVVAVAALGNIYLVEQFSTPIRVVGVVILLIVALAIVAITNQGTKARTFLTDSRTELRRIVWPTRQEAMQTTLIVLGVTVLVSLILWGLDSIIVSIITFLTDLRF</sequence>
<reference evidence="10 11" key="1">
    <citation type="submission" date="2018-06" db="EMBL/GenBank/DDBJ databases">
        <authorList>
            <consortium name="Pathogen Informatics"/>
            <person name="Doyle S."/>
        </authorList>
    </citation>
    <scope>NUCLEOTIDE SEQUENCE [LARGE SCALE GENOMIC DNA]</scope>
    <source>
        <strain evidence="10 11">NCTC10699</strain>
    </source>
</reference>
<dbReference type="GO" id="GO:0043952">
    <property type="term" value="P:protein transport by the Sec complex"/>
    <property type="evidence" value="ECO:0007669"/>
    <property type="project" value="UniProtKB-UniRule"/>
</dbReference>
<evidence type="ECO:0000313" key="11">
    <source>
        <dbReference type="Proteomes" id="UP000254280"/>
    </source>
</evidence>
<protein>
    <recommendedName>
        <fullName evidence="9">Protein translocase subunit SecE</fullName>
    </recommendedName>
</protein>
<dbReference type="Pfam" id="PF00584">
    <property type="entry name" value="SecE"/>
    <property type="match status" value="1"/>
</dbReference>
<dbReference type="GO" id="GO:0006605">
    <property type="term" value="P:protein targeting"/>
    <property type="evidence" value="ECO:0007669"/>
    <property type="project" value="UniProtKB-UniRule"/>
</dbReference>
<evidence type="ECO:0000256" key="9">
    <source>
        <dbReference type="HAMAP-Rule" id="MF_00422"/>
    </source>
</evidence>
<feature type="transmembrane region" description="Helical" evidence="9">
    <location>
        <begin position="105"/>
        <end position="132"/>
    </location>
</feature>
<keyword evidence="11" id="KW-1185">Reference proteome</keyword>
<dbReference type="InterPro" id="IPR038379">
    <property type="entry name" value="SecE_sf"/>
</dbReference>
<feature type="transmembrane region" description="Helical" evidence="9">
    <location>
        <begin position="26"/>
        <end position="46"/>
    </location>
</feature>
<evidence type="ECO:0000256" key="6">
    <source>
        <dbReference type="ARBA" id="ARBA00022989"/>
    </source>
</evidence>
<keyword evidence="6 9" id="KW-1133">Transmembrane helix</keyword>
<evidence type="ECO:0000256" key="7">
    <source>
        <dbReference type="ARBA" id="ARBA00023010"/>
    </source>
</evidence>
<organism evidence="10 11">
    <name type="scientific">[Pasteurella] mairii</name>
    <dbReference type="NCBI Taxonomy" id="757"/>
    <lineage>
        <taxon>Bacteria</taxon>
        <taxon>Pseudomonadati</taxon>
        <taxon>Pseudomonadota</taxon>
        <taxon>Gammaproteobacteria</taxon>
        <taxon>Pasteurellales</taxon>
        <taxon>Pasteurellaceae</taxon>
    </lineage>
</organism>
<dbReference type="Gene3D" id="1.20.5.1030">
    <property type="entry name" value="Preprotein translocase secy subunit"/>
    <property type="match status" value="1"/>
</dbReference>
<keyword evidence="5 9" id="KW-0653">Protein transport</keyword>
<feature type="transmembrane region" description="Helical" evidence="9">
    <location>
        <begin position="52"/>
        <end position="71"/>
    </location>
</feature>
<dbReference type="OrthoDB" id="9806365at2"/>
<evidence type="ECO:0000256" key="3">
    <source>
        <dbReference type="ARBA" id="ARBA00022475"/>
    </source>
</evidence>